<keyword evidence="8 11" id="KW-0238">DNA-binding</keyword>
<evidence type="ECO:0000259" key="13">
    <source>
        <dbReference type="Pfam" id="PF21185"/>
    </source>
</evidence>
<keyword evidence="9 11" id="KW-0234">DNA repair</keyword>
<comment type="caution">
    <text evidence="14">The sequence shown here is derived from an EMBL/GenBank/DDBJ whole genome shotgun (WGS) entry which is preliminary data.</text>
</comment>
<evidence type="ECO:0000256" key="11">
    <source>
        <dbReference type="HAMAP-Rule" id="MF_01487"/>
    </source>
</evidence>
<evidence type="ECO:0000256" key="5">
    <source>
        <dbReference type="ARBA" id="ARBA00022806"/>
    </source>
</evidence>
<evidence type="ECO:0000256" key="4">
    <source>
        <dbReference type="ARBA" id="ARBA00022801"/>
    </source>
</evidence>
<gene>
    <name evidence="11" type="primary">recD</name>
    <name evidence="14" type="ORF">EV693_101222</name>
</gene>
<dbReference type="SUPFAM" id="SSF52540">
    <property type="entry name" value="P-loop containing nucleoside triphosphate hydrolases"/>
    <property type="match status" value="1"/>
</dbReference>
<evidence type="ECO:0000256" key="3">
    <source>
        <dbReference type="ARBA" id="ARBA00022763"/>
    </source>
</evidence>
<keyword evidence="2 11" id="KW-0547">Nucleotide-binding</keyword>
<reference evidence="14 15" key="1">
    <citation type="submission" date="2019-03" db="EMBL/GenBank/DDBJ databases">
        <title>Genomic Encyclopedia of Type Strains, Phase IV (KMG-IV): sequencing the most valuable type-strain genomes for metagenomic binning, comparative biology and taxonomic classification.</title>
        <authorList>
            <person name="Goeker M."/>
        </authorList>
    </citation>
    <scope>NUCLEOTIDE SEQUENCE [LARGE SCALE GENOMIC DNA]</scope>
    <source>
        <strain evidence="14 15">DSM 16380</strain>
    </source>
</reference>
<dbReference type="Pfam" id="PF21185">
    <property type="entry name" value="RecD_N"/>
    <property type="match status" value="1"/>
</dbReference>
<proteinExistence type="inferred from homology"/>
<keyword evidence="4 11" id="KW-0378">Hydrolase</keyword>
<dbReference type="Pfam" id="PF13245">
    <property type="entry name" value="AAA_19"/>
    <property type="match status" value="1"/>
</dbReference>
<dbReference type="HAMAP" id="MF_01487">
    <property type="entry name" value="RecD"/>
    <property type="match status" value="1"/>
</dbReference>
<dbReference type="Gene3D" id="3.40.50.300">
    <property type="entry name" value="P-loop containing nucleotide triphosphate hydrolases"/>
    <property type="match status" value="3"/>
</dbReference>
<organism evidence="14 15">
    <name type="scientific">Nicoletella semolina</name>
    <dbReference type="NCBI Taxonomy" id="271160"/>
    <lineage>
        <taxon>Bacteria</taxon>
        <taxon>Pseudomonadati</taxon>
        <taxon>Pseudomonadota</taxon>
        <taxon>Gammaproteobacteria</taxon>
        <taxon>Pasteurellales</taxon>
        <taxon>Pasteurellaceae</taxon>
        <taxon>Nicoletella</taxon>
    </lineage>
</organism>
<evidence type="ECO:0000313" key="14">
    <source>
        <dbReference type="EMBL" id="TCP18955.1"/>
    </source>
</evidence>
<dbReference type="GO" id="GO:0003677">
    <property type="term" value="F:DNA binding"/>
    <property type="evidence" value="ECO:0007669"/>
    <property type="project" value="UniProtKB-UniRule"/>
</dbReference>
<comment type="subunit">
    <text evidence="11">Heterotrimer of RecB, RecC and RecD. All subunits contribute to DNA-binding.</text>
</comment>
<evidence type="ECO:0000313" key="15">
    <source>
        <dbReference type="Proteomes" id="UP000295537"/>
    </source>
</evidence>
<dbReference type="CDD" id="cd17933">
    <property type="entry name" value="DEXSc_RecD-like"/>
    <property type="match status" value="1"/>
</dbReference>
<dbReference type="CDD" id="cd18809">
    <property type="entry name" value="SF1_C_RecD"/>
    <property type="match status" value="1"/>
</dbReference>
<evidence type="ECO:0000256" key="2">
    <source>
        <dbReference type="ARBA" id="ARBA00022741"/>
    </source>
</evidence>
<dbReference type="InterPro" id="IPR027417">
    <property type="entry name" value="P-loop_NTPase"/>
</dbReference>
<keyword evidence="7 11" id="KW-0067">ATP-binding</keyword>
<evidence type="ECO:0000256" key="10">
    <source>
        <dbReference type="ARBA" id="ARBA00023235"/>
    </source>
</evidence>
<evidence type="ECO:0000256" key="9">
    <source>
        <dbReference type="ARBA" id="ARBA00023204"/>
    </source>
</evidence>
<dbReference type="AlphaFoldDB" id="A0A4R2ND24"/>
<dbReference type="GO" id="GO:0016887">
    <property type="term" value="F:ATP hydrolysis activity"/>
    <property type="evidence" value="ECO:0007669"/>
    <property type="project" value="RHEA"/>
</dbReference>
<dbReference type="Gene3D" id="1.10.10.1020">
    <property type="entry name" value="RecBCD complex, subunit RecD, N-terminal domain"/>
    <property type="match status" value="1"/>
</dbReference>
<evidence type="ECO:0000259" key="12">
    <source>
        <dbReference type="Pfam" id="PF13538"/>
    </source>
</evidence>
<sequence length="657" mass="74305">MLQLISELRNKQLIPELSYQFARLIDNKQKSYHYSALEQNLAILLAALCSFNVLQGNVCLRLDSALIKHLFHLQNVSSEDTLLKALLQKIEYSSPLEWATILNNHIAFSHTPERIAPMLFQHNSVYFYRYWKAEYQIASYLQQAVSFSSEYANLAVDKAVLSTFFPTATNSIDWQHIAVATALTKPFSFISGGPGTGKTRTVTILLAALQLKQLKLNQAPLKIALAAPTGKAAARLKESVNNNLQQLNLAEELKQLVPVQATTLHSLLGIKPYSDTPHYTAKNPLLIDLLVLDEASMVDLFLFDKMLAALKPQTRLIMLGDKDQLASVEAGNIIGELGELISLGYSQSHGDYLFQTTSYQILSPNHNVPAICDALCHLRHSYRFNQHAGIGQLATLINHKQAVKSWQIFANPDYRDLALELYPSTTSFNDKKAWLEHCVQLVVQKAVSLYQHYLILVKQQQKMPQETTIDQIFSVFQQFRFLSALRVSELGVEQLNEKIAQALKQAQLVYFQHSRDSYAGKPILITENAPQLQVFSGDIALLLPDEDGRLRAYFETINNGCRLNILPSRLPSYEPAYVMTVHKSQGSEFAHTLLVMPLTPSPILTKELLYTAVTRAKKQFTLFSQERIWQQAVKQDIQRQSNLNTQIFVLEKKRQHN</sequence>
<dbReference type="NCBIfam" id="TIGR01447">
    <property type="entry name" value="recD"/>
    <property type="match status" value="1"/>
</dbReference>
<dbReference type="GO" id="GO:0009338">
    <property type="term" value="C:exodeoxyribonuclease V complex"/>
    <property type="evidence" value="ECO:0007669"/>
    <property type="project" value="InterPro"/>
</dbReference>
<keyword evidence="1 11" id="KW-0540">Nuclease</keyword>
<keyword evidence="10 11" id="KW-0413">Isomerase</keyword>
<keyword evidence="3 11" id="KW-0227">DNA damage</keyword>
<comment type="similarity">
    <text evidence="11">Belongs to the RecD family.</text>
</comment>
<dbReference type="InterPro" id="IPR027785">
    <property type="entry name" value="UvrD-like_helicase_C"/>
</dbReference>
<comment type="miscellaneous">
    <text evidence="11">In the RecBCD complex, RecB has a slow 3'-5' helicase, an exonuclease activity and loads RecA onto ssDNA, RecD has a fast 5'-3' helicase activity, while RecC stimulates the ATPase and processivity of the RecB helicase and contributes to recognition of the Chi site.</text>
</comment>
<dbReference type="InterPro" id="IPR049550">
    <property type="entry name" value="RecD_N"/>
</dbReference>
<keyword evidence="6 11" id="KW-0269">Exonuclease</keyword>
<keyword evidence="5 11" id="KW-0347">Helicase</keyword>
<dbReference type="Proteomes" id="UP000295537">
    <property type="component" value="Unassembled WGS sequence"/>
</dbReference>
<comment type="function">
    <text evidence="11">A helicase/nuclease that prepares dsDNA breaks (DSB) for recombinational DNA repair. Binds to DSBs and unwinds DNA via a highly rapid and processive ATP-dependent bidirectional helicase activity. Unwinds dsDNA until it encounters a Chi (crossover hotspot instigator) sequence from the 3' direction. Cuts ssDNA a few nucleotides 3' to the Chi site. The properties and activities of the enzyme are changed at Chi. The Chi-altered holoenzyme produces a long 3'-ssDNA overhang and facilitates RecA-binding to the ssDNA for homologous DNA recombination and repair. Holoenzyme degrades any linearized DNA that is unable to undergo homologous recombination. In the holoenzyme this subunit has ssDNA-dependent ATPase and 5'-3' helicase activity. When added to pre-assembled RecBC greatly stimulates nuclease activity and augments holoenzyme processivity. Negatively regulates the RecA-loading ability of RecBCD.</text>
</comment>
<dbReference type="GO" id="GO:0000724">
    <property type="term" value="P:double-strand break repair via homologous recombination"/>
    <property type="evidence" value="ECO:0007669"/>
    <property type="project" value="UniProtKB-UniRule"/>
</dbReference>
<dbReference type="EC" id="5.6.2.3" evidence="11"/>
<dbReference type="GO" id="GO:0043139">
    <property type="term" value="F:5'-3' DNA helicase activity"/>
    <property type="evidence" value="ECO:0007669"/>
    <property type="project" value="UniProtKB-UniRule"/>
</dbReference>
<evidence type="ECO:0000256" key="6">
    <source>
        <dbReference type="ARBA" id="ARBA00022839"/>
    </source>
</evidence>
<evidence type="ECO:0000256" key="8">
    <source>
        <dbReference type="ARBA" id="ARBA00023125"/>
    </source>
</evidence>
<keyword evidence="15" id="KW-1185">Reference proteome</keyword>
<evidence type="ECO:0000256" key="1">
    <source>
        <dbReference type="ARBA" id="ARBA00022722"/>
    </source>
</evidence>
<dbReference type="Pfam" id="PF13538">
    <property type="entry name" value="UvrD_C_2"/>
    <property type="match status" value="1"/>
</dbReference>
<comment type="catalytic activity">
    <reaction evidence="11">
        <text>ATP + H2O = ADP + phosphate + H(+)</text>
        <dbReference type="Rhea" id="RHEA:13065"/>
        <dbReference type="ChEBI" id="CHEBI:15377"/>
        <dbReference type="ChEBI" id="CHEBI:15378"/>
        <dbReference type="ChEBI" id="CHEBI:30616"/>
        <dbReference type="ChEBI" id="CHEBI:43474"/>
        <dbReference type="ChEBI" id="CHEBI:456216"/>
        <dbReference type="EC" id="5.6.2.3"/>
    </reaction>
</comment>
<dbReference type="PANTHER" id="PTHR43788:SF6">
    <property type="entry name" value="DNA HELICASE B"/>
    <property type="match status" value="1"/>
</dbReference>
<dbReference type="GO" id="GO:0008854">
    <property type="term" value="F:exodeoxyribonuclease V activity"/>
    <property type="evidence" value="ECO:0007669"/>
    <property type="project" value="InterPro"/>
</dbReference>
<feature type="binding site" evidence="11">
    <location>
        <begin position="192"/>
        <end position="199"/>
    </location>
    <ligand>
        <name>ATP</name>
        <dbReference type="ChEBI" id="CHEBI:30616"/>
    </ligand>
</feature>
<dbReference type="GO" id="GO:0005524">
    <property type="term" value="F:ATP binding"/>
    <property type="evidence" value="ECO:0007669"/>
    <property type="project" value="UniProtKB-UniRule"/>
</dbReference>
<dbReference type="RefSeq" id="WP_132500552.1">
    <property type="nucleotide sequence ID" value="NZ_LVXA01000001.1"/>
</dbReference>
<dbReference type="GO" id="GO:0017116">
    <property type="term" value="F:single-stranded DNA helicase activity"/>
    <property type="evidence" value="ECO:0007669"/>
    <property type="project" value="TreeGrafter"/>
</dbReference>
<dbReference type="InterPro" id="IPR041851">
    <property type="entry name" value="RecD_N_sf"/>
</dbReference>
<dbReference type="InterPro" id="IPR050534">
    <property type="entry name" value="Coronavir_polyprotein_1ab"/>
</dbReference>
<dbReference type="OrthoDB" id="9803432at2"/>
<feature type="domain" description="UvrD-like helicase C-terminal" evidence="12">
    <location>
        <begin position="575"/>
        <end position="620"/>
    </location>
</feature>
<feature type="domain" description="RecBCD enzyme subunit RecD N-terminal" evidence="13">
    <location>
        <begin position="11"/>
        <end position="126"/>
    </location>
</feature>
<name>A0A4R2ND24_9PAST</name>
<dbReference type="PANTHER" id="PTHR43788">
    <property type="entry name" value="DNA2/NAM7 HELICASE FAMILY MEMBER"/>
    <property type="match status" value="1"/>
</dbReference>
<evidence type="ECO:0000256" key="7">
    <source>
        <dbReference type="ARBA" id="ARBA00022840"/>
    </source>
</evidence>
<protein>
    <recommendedName>
        <fullName evidence="11">RecBCD enzyme subunit RecD</fullName>
        <ecNumber evidence="11">5.6.2.3</ecNumber>
    </recommendedName>
    <alternativeName>
        <fullName evidence="11">DNA 5'-3' helicase subunit RecD</fullName>
    </alternativeName>
    <alternativeName>
        <fullName evidence="11">Exonuclease V subunit RecD</fullName>
        <shortName evidence="11">ExoV subunit RecD</shortName>
    </alternativeName>
    <alternativeName>
        <fullName evidence="11">Helicase/nuclease RecBCD subunit RecD</fullName>
    </alternativeName>
</protein>
<dbReference type="InterPro" id="IPR006344">
    <property type="entry name" value="RecD"/>
</dbReference>
<accession>A0A4R2ND24</accession>
<dbReference type="EMBL" id="SLXJ01000001">
    <property type="protein sequence ID" value="TCP18955.1"/>
    <property type="molecule type" value="Genomic_DNA"/>
</dbReference>